<feature type="domain" description="ABC transmembrane type-1" evidence="10">
    <location>
        <begin position="20"/>
        <end position="293"/>
    </location>
</feature>
<feature type="transmembrane region" description="Helical" evidence="8">
    <location>
        <begin position="20"/>
        <end position="42"/>
    </location>
</feature>
<dbReference type="InterPro" id="IPR003593">
    <property type="entry name" value="AAA+_ATPase"/>
</dbReference>
<dbReference type="PROSITE" id="PS50893">
    <property type="entry name" value="ABC_TRANSPORTER_2"/>
    <property type="match status" value="1"/>
</dbReference>
<dbReference type="SMART" id="SM00382">
    <property type="entry name" value="AAA"/>
    <property type="match status" value="1"/>
</dbReference>
<proteinExistence type="inferred from homology"/>
<evidence type="ECO:0000256" key="5">
    <source>
        <dbReference type="ARBA" id="ARBA00022840"/>
    </source>
</evidence>
<dbReference type="Pfam" id="PF00664">
    <property type="entry name" value="ABC_membrane"/>
    <property type="match status" value="1"/>
</dbReference>
<evidence type="ECO:0000259" key="9">
    <source>
        <dbReference type="PROSITE" id="PS50893"/>
    </source>
</evidence>
<dbReference type="NCBIfam" id="TIGR01842">
    <property type="entry name" value="type_I_sec_PrtD"/>
    <property type="match status" value="1"/>
</dbReference>
<keyword evidence="12" id="KW-1185">Reference proteome</keyword>
<dbReference type="GO" id="GO:0030253">
    <property type="term" value="P:protein secretion by the type I secretion system"/>
    <property type="evidence" value="ECO:0007669"/>
    <property type="project" value="InterPro"/>
</dbReference>
<dbReference type="GO" id="GO:0034040">
    <property type="term" value="F:ATPase-coupled lipid transmembrane transporter activity"/>
    <property type="evidence" value="ECO:0007669"/>
    <property type="project" value="TreeGrafter"/>
</dbReference>
<sequence>MPRDFFAACLTQVKAQLWPVAIFSLAVNLLMLVSSIYMQQVFDRVLSSGSVDTLVWLTVAAALGIGAYGLIEHARRRLLARIGTWIEIELSEPVIRRGIDARLAGVRSEASQADVADLKGFLSGEAILAFLDAPWMPVFIVVVWLMHPALGMLAVGGALLLFLLAVGNDLLTRTVAAQAAAGSRALQVSSQQAIEYAETLRPLGMVDSLLTRWRQQQRLVHAKMHASLEVTEAVSNITKTVRLALQVFILGIGAYLTLRGELSSGGMIAASIVLGRALSPVERALGAWRSWVMARRAYHNLKELFAVLPDRRPPMPLPPPKGLLTLEAVRFATPGAAEPILQRVDARIEAGTTCGLIGPSGSGKSTLCRLIVGAWQPTNGHVRLDGAEIGNWDPAALGRHVGYLPQQVELFAGTVAENIARLGTLEPEAVARAARLADVHEMILRLPEGYETDVGVHGHRLSGGQRQRLGLARALYGDPALVVLDEPNASLDTAGERALMGALAELKRLGRTVLIVAHQPNMLRTADTVLMLKDGLVDGFGPRDEILRQIIAQVQNGAGPDLRGRATAAGTPGMSLVAGE</sequence>
<dbReference type="GO" id="GO:0016887">
    <property type="term" value="F:ATP hydrolysis activity"/>
    <property type="evidence" value="ECO:0007669"/>
    <property type="project" value="InterPro"/>
</dbReference>
<dbReference type="InterPro" id="IPR010128">
    <property type="entry name" value="ATPase_T1SS_PrtD-like"/>
</dbReference>
<dbReference type="GO" id="GO:0030256">
    <property type="term" value="C:type I protein secretion system complex"/>
    <property type="evidence" value="ECO:0007669"/>
    <property type="project" value="InterPro"/>
</dbReference>
<evidence type="ECO:0000256" key="2">
    <source>
        <dbReference type="ARBA" id="ARBA00005417"/>
    </source>
</evidence>
<dbReference type="Gene3D" id="3.40.50.300">
    <property type="entry name" value="P-loop containing nucleotide triphosphate hydrolases"/>
    <property type="match status" value="1"/>
</dbReference>
<keyword evidence="5 11" id="KW-0067">ATP-binding</keyword>
<keyword evidence="7 8" id="KW-0472">Membrane</keyword>
<name>A0AA37HKS7_9HYPH</name>
<reference evidence="11" key="1">
    <citation type="journal article" date="2016" name="Front. Microbiol.">
        <title>Genome Sequence of the Piezophilic, Mesophilic Sulfate-Reducing Bacterium Desulfovibrio indicus J2T.</title>
        <authorList>
            <person name="Cao J."/>
            <person name="Maignien L."/>
            <person name="Shao Z."/>
            <person name="Alain K."/>
            <person name="Jebbar M."/>
        </authorList>
    </citation>
    <scope>NUCLEOTIDE SEQUENCE</scope>
    <source>
        <strain evidence="11">NBRC 103626</strain>
    </source>
</reference>
<dbReference type="PROSITE" id="PS00211">
    <property type="entry name" value="ABC_TRANSPORTER_1"/>
    <property type="match status" value="1"/>
</dbReference>
<dbReference type="PANTHER" id="PTHR24221">
    <property type="entry name" value="ATP-BINDING CASSETTE SUB-FAMILY B"/>
    <property type="match status" value="1"/>
</dbReference>
<dbReference type="InterPro" id="IPR027417">
    <property type="entry name" value="P-loop_NTPase"/>
</dbReference>
<feature type="domain" description="ABC transporter" evidence="9">
    <location>
        <begin position="324"/>
        <end position="559"/>
    </location>
</feature>
<dbReference type="GO" id="GO:0005524">
    <property type="term" value="F:ATP binding"/>
    <property type="evidence" value="ECO:0007669"/>
    <property type="project" value="UniProtKB-KW"/>
</dbReference>
<dbReference type="AlphaFoldDB" id="A0AA37HKS7"/>
<protein>
    <submittedName>
        <fullName evidence="11">Type I secretion system ATP-binding protein PrsD</fullName>
    </submittedName>
</protein>
<evidence type="ECO:0000256" key="8">
    <source>
        <dbReference type="SAM" id="Phobius"/>
    </source>
</evidence>
<keyword evidence="3 8" id="KW-0812">Transmembrane</keyword>
<evidence type="ECO:0000313" key="11">
    <source>
        <dbReference type="EMBL" id="GJD77532.1"/>
    </source>
</evidence>
<reference evidence="11" key="2">
    <citation type="submission" date="2021-08" db="EMBL/GenBank/DDBJ databases">
        <authorList>
            <person name="Tani A."/>
            <person name="Ola A."/>
            <person name="Ogura Y."/>
            <person name="Katsura K."/>
            <person name="Hayashi T."/>
        </authorList>
    </citation>
    <scope>NUCLEOTIDE SEQUENCE</scope>
    <source>
        <strain evidence="11">NBRC 103626</strain>
    </source>
</reference>
<dbReference type="Pfam" id="PF00005">
    <property type="entry name" value="ABC_tran"/>
    <property type="match status" value="1"/>
</dbReference>
<comment type="subcellular location">
    <subcellularLocation>
        <location evidence="1">Cell membrane</location>
        <topology evidence="1">Multi-pass membrane protein</topology>
    </subcellularLocation>
</comment>
<comment type="similarity">
    <text evidence="2">Belongs to the ABC transporter superfamily.</text>
</comment>
<dbReference type="InterPro" id="IPR017871">
    <property type="entry name" value="ABC_transporter-like_CS"/>
</dbReference>
<dbReference type="GO" id="GO:0005886">
    <property type="term" value="C:plasma membrane"/>
    <property type="evidence" value="ECO:0007669"/>
    <property type="project" value="UniProtKB-SubCell"/>
</dbReference>
<evidence type="ECO:0000256" key="6">
    <source>
        <dbReference type="ARBA" id="ARBA00022989"/>
    </source>
</evidence>
<dbReference type="PANTHER" id="PTHR24221:SF248">
    <property type="entry name" value="ABC TRANSPORTER TRANSMEMBRANE REGION"/>
    <property type="match status" value="1"/>
</dbReference>
<dbReference type="GO" id="GO:0140359">
    <property type="term" value="F:ABC-type transporter activity"/>
    <property type="evidence" value="ECO:0007669"/>
    <property type="project" value="InterPro"/>
</dbReference>
<keyword evidence="4" id="KW-0547">Nucleotide-binding</keyword>
<evidence type="ECO:0000256" key="4">
    <source>
        <dbReference type="ARBA" id="ARBA00022741"/>
    </source>
</evidence>
<dbReference type="EMBL" id="BPQM01000015">
    <property type="protein sequence ID" value="GJD77532.1"/>
    <property type="molecule type" value="Genomic_DNA"/>
</dbReference>
<accession>A0AA37HKS7</accession>
<dbReference type="InterPro" id="IPR003439">
    <property type="entry name" value="ABC_transporter-like_ATP-bd"/>
</dbReference>
<dbReference type="PROSITE" id="PS50929">
    <property type="entry name" value="ABC_TM1F"/>
    <property type="match status" value="1"/>
</dbReference>
<evidence type="ECO:0000256" key="1">
    <source>
        <dbReference type="ARBA" id="ARBA00004651"/>
    </source>
</evidence>
<evidence type="ECO:0000259" key="10">
    <source>
        <dbReference type="PROSITE" id="PS50929"/>
    </source>
</evidence>
<evidence type="ECO:0000256" key="7">
    <source>
        <dbReference type="ARBA" id="ARBA00023136"/>
    </source>
</evidence>
<dbReference type="Gene3D" id="1.20.1560.10">
    <property type="entry name" value="ABC transporter type 1, transmembrane domain"/>
    <property type="match status" value="1"/>
</dbReference>
<dbReference type="SUPFAM" id="SSF90123">
    <property type="entry name" value="ABC transporter transmembrane region"/>
    <property type="match status" value="1"/>
</dbReference>
<organism evidence="11 12">
    <name type="scientific">Methylobacterium gregans</name>
    <dbReference type="NCBI Taxonomy" id="374424"/>
    <lineage>
        <taxon>Bacteria</taxon>
        <taxon>Pseudomonadati</taxon>
        <taxon>Pseudomonadota</taxon>
        <taxon>Alphaproteobacteria</taxon>
        <taxon>Hyphomicrobiales</taxon>
        <taxon>Methylobacteriaceae</taxon>
        <taxon>Methylobacterium</taxon>
    </lineage>
</organism>
<dbReference type="RefSeq" id="WP_238301293.1">
    <property type="nucleotide sequence ID" value="NZ_BPQM01000015.1"/>
</dbReference>
<dbReference type="SUPFAM" id="SSF52540">
    <property type="entry name" value="P-loop containing nucleoside triphosphate hydrolases"/>
    <property type="match status" value="1"/>
</dbReference>
<dbReference type="Proteomes" id="UP001055108">
    <property type="component" value="Unassembled WGS sequence"/>
</dbReference>
<feature type="transmembrane region" description="Helical" evidence="8">
    <location>
        <begin position="54"/>
        <end position="71"/>
    </location>
</feature>
<comment type="caution">
    <text evidence="11">The sequence shown here is derived from an EMBL/GenBank/DDBJ whole genome shotgun (WGS) entry which is preliminary data.</text>
</comment>
<evidence type="ECO:0000256" key="3">
    <source>
        <dbReference type="ARBA" id="ARBA00022692"/>
    </source>
</evidence>
<evidence type="ECO:0000313" key="12">
    <source>
        <dbReference type="Proteomes" id="UP001055108"/>
    </source>
</evidence>
<dbReference type="InterPro" id="IPR039421">
    <property type="entry name" value="Type_1_exporter"/>
</dbReference>
<keyword evidence="6 8" id="KW-1133">Transmembrane helix</keyword>
<dbReference type="InterPro" id="IPR011527">
    <property type="entry name" value="ABC1_TM_dom"/>
</dbReference>
<gene>
    <name evidence="11" type="primary">prsD_1</name>
    <name evidence="11" type="ORF">NBEOAGPD_0739</name>
</gene>
<dbReference type="InterPro" id="IPR036640">
    <property type="entry name" value="ABC1_TM_sf"/>
</dbReference>